<dbReference type="Proteomes" id="UP000176222">
    <property type="component" value="Unassembled WGS sequence"/>
</dbReference>
<dbReference type="Pfam" id="PF04464">
    <property type="entry name" value="Glyphos_transf"/>
    <property type="match status" value="1"/>
</dbReference>
<dbReference type="InterPro" id="IPR043148">
    <property type="entry name" value="TagF_C"/>
</dbReference>
<dbReference type="InterPro" id="IPR007554">
    <property type="entry name" value="Glycerophosphate_synth"/>
</dbReference>
<reference evidence="2 3" key="1">
    <citation type="journal article" date="2016" name="Nat. Commun.">
        <title>Thousands of microbial genomes shed light on interconnected biogeochemical processes in an aquifer system.</title>
        <authorList>
            <person name="Anantharaman K."/>
            <person name="Brown C.T."/>
            <person name="Hug L.A."/>
            <person name="Sharon I."/>
            <person name="Castelle C.J."/>
            <person name="Probst A.J."/>
            <person name="Thomas B.C."/>
            <person name="Singh A."/>
            <person name="Wilkins M.J."/>
            <person name="Karaoz U."/>
            <person name="Brodie E.L."/>
            <person name="Williams K.H."/>
            <person name="Hubbard S.S."/>
            <person name="Banfield J.F."/>
        </authorList>
    </citation>
    <scope>NUCLEOTIDE SEQUENCE [LARGE SCALE GENOMIC DNA]</scope>
</reference>
<dbReference type="GO" id="GO:0016020">
    <property type="term" value="C:membrane"/>
    <property type="evidence" value="ECO:0007669"/>
    <property type="project" value="InterPro"/>
</dbReference>
<feature type="transmembrane region" description="Helical" evidence="1">
    <location>
        <begin position="80"/>
        <end position="99"/>
    </location>
</feature>
<dbReference type="Gene3D" id="3.40.50.12580">
    <property type="match status" value="1"/>
</dbReference>
<gene>
    <name evidence="2" type="ORF">A2370_03065</name>
</gene>
<dbReference type="EMBL" id="MHTH01000005">
    <property type="protein sequence ID" value="OHA59140.1"/>
    <property type="molecule type" value="Genomic_DNA"/>
</dbReference>
<proteinExistence type="predicted"/>
<dbReference type="GO" id="GO:0047355">
    <property type="term" value="F:CDP-glycerol glycerophosphotransferase activity"/>
    <property type="evidence" value="ECO:0007669"/>
    <property type="project" value="InterPro"/>
</dbReference>
<protein>
    <submittedName>
        <fullName evidence="2">Uncharacterized protein</fullName>
    </submittedName>
</protein>
<name>A0A1G2QEX9_9BACT</name>
<keyword evidence="1" id="KW-0812">Transmembrane</keyword>
<accession>A0A1G2QEX9</accession>
<evidence type="ECO:0000256" key="1">
    <source>
        <dbReference type="SAM" id="Phobius"/>
    </source>
</evidence>
<keyword evidence="1" id="KW-0472">Membrane</keyword>
<sequence length="448" mass="52666">MVENLIAQKDIRVVVFCQAIKKDFFVANYSQDRIIIESFSDDRKTFFSSVSMFFDRWTTWMLPTFTIGLRMREKLYRRKNLKSFIIFFLESACFLLGRFKIWRRFVRWLDYRLADKSFLDDFIDKYQPDLFLASDIFSPEETMFMMACRAKKIPIISMVRSWDGTTNKRIFRILPDYLLASNLFIKNEAIKYHDMSANKIFVTGMPQYDLYCQYLEKIKKETPVDVVKAKDNFFRTMGLDPLKRLILFAPAGDYLTDIDWQILEIIKQAQGSGRLPNDIQFLVRQHPSLPANLSRFSGGKNFIIEKPPGAHFTSRYRMTEMDKDSVEHLCDSLRFSDVLIQFSSTIGLDACVFDLPQIMVAFDGWENKPYIDSVKRYHDEINMKYFISLKPAVVAKNEQEMIDSIDIYLKNRFLNSEGRTQAIKDIIFLFDGFCAQRISDFILKKLPA</sequence>
<organism evidence="2 3">
    <name type="scientific">Candidatus Vogelbacteria bacterium RIFOXYB1_FULL_42_16</name>
    <dbReference type="NCBI Taxonomy" id="1802436"/>
    <lineage>
        <taxon>Bacteria</taxon>
        <taxon>Candidatus Vogeliibacteriota</taxon>
    </lineage>
</organism>
<dbReference type="SUPFAM" id="SSF53756">
    <property type="entry name" value="UDP-Glycosyltransferase/glycogen phosphorylase"/>
    <property type="match status" value="1"/>
</dbReference>
<comment type="caution">
    <text evidence="2">The sequence shown here is derived from an EMBL/GenBank/DDBJ whole genome shotgun (WGS) entry which is preliminary data.</text>
</comment>
<keyword evidence="1" id="KW-1133">Transmembrane helix</keyword>
<dbReference type="AlphaFoldDB" id="A0A1G2QEX9"/>
<evidence type="ECO:0000313" key="3">
    <source>
        <dbReference type="Proteomes" id="UP000176222"/>
    </source>
</evidence>
<evidence type="ECO:0000313" key="2">
    <source>
        <dbReference type="EMBL" id="OHA59140.1"/>
    </source>
</evidence>
<dbReference type="STRING" id="1802436.A2370_03065"/>